<sequence length="592" mass="66360">MQNKLSILPILIQVQLVSWCPMLRISRLSDCAPDEYYVRLLLLLLALLLGLPAPAQADELLIERGLSGVVINKQIAAASDATAQLSWSQILAEPQHFIPASGRCGVGLGSGAQWLRLDFRRAETEYSAPWWLVVEPFSLYDLRLYRRNALGEFEEITSGERVPFKAGREREWRQYAFVLPEHGPVYLRAYDPGCASFPVTLWHEDDLEFHEHLGELLLGGIYGGLLVMCLYNLFMALSLRDSVYGWHVMTTLALGALLVYLHGHAAQWWWREEPHWLVMGRIVLPSLWGLTLAGFIMSFFRTRTYLPNTHRLLQIIMLSYLLIIAMRVASLHELPSLVLTGLALPVAALVLYITIRRWYQGMTSARYFLVAYILLLAGITLLLLSLCGWLIPNRLTELAIPMTATLASLVFSLALTGRIKSLRNASKAAFIDELTGLPNRRALEQRFKLYTESEADHGFSLLSVDLDKFKPVNDQWGHAEGDQVLCALTRRMQACVRQEDLVARVGGDEFAVLLSPSASTGIVTAVIKRLLEAVRAPVHVGTRSHRLSASVGLAHYPTHGRSLAELSRHADLAMYEAKRAGGNTWREVMEAT</sequence>
<dbReference type="PANTHER" id="PTHR46663:SF2">
    <property type="entry name" value="GGDEF DOMAIN-CONTAINING PROTEIN"/>
    <property type="match status" value="1"/>
</dbReference>
<keyword evidence="5" id="KW-1185">Reference proteome</keyword>
<dbReference type="Pfam" id="PF07696">
    <property type="entry name" value="7TMR-DISMED2"/>
    <property type="match status" value="1"/>
</dbReference>
<keyword evidence="1" id="KW-0812">Transmembrane</keyword>
<accession>A0A0F7KI42</accession>
<evidence type="ECO:0000313" key="4">
    <source>
        <dbReference type="EMBL" id="TYP89254.1"/>
    </source>
</evidence>
<dbReference type="SMART" id="SM00267">
    <property type="entry name" value="GGDEF"/>
    <property type="match status" value="1"/>
</dbReference>
<feature type="transmembrane region" description="Helical" evidence="1">
    <location>
        <begin position="336"/>
        <end position="355"/>
    </location>
</feature>
<evidence type="ECO:0000313" key="3">
    <source>
        <dbReference type="EMBL" id="AKH38514.1"/>
    </source>
</evidence>
<dbReference type="InterPro" id="IPR043128">
    <property type="entry name" value="Rev_trsase/Diguanyl_cyclase"/>
</dbReference>
<dbReference type="InterPro" id="IPR011623">
    <property type="entry name" value="7TMR_DISM_rcpt_extracell_dom1"/>
</dbReference>
<feature type="transmembrane region" description="Helical" evidence="1">
    <location>
        <begin position="216"/>
        <end position="237"/>
    </location>
</feature>
<dbReference type="Gene3D" id="2.60.40.2380">
    <property type="match status" value="1"/>
</dbReference>
<evidence type="ECO:0000313" key="6">
    <source>
        <dbReference type="Proteomes" id="UP000324176"/>
    </source>
</evidence>
<gene>
    <name evidence="3" type="ORF">AAW31_13060</name>
    <name evidence="4" type="ORF">BCL69_101829</name>
</gene>
<evidence type="ECO:0000259" key="2">
    <source>
        <dbReference type="PROSITE" id="PS50887"/>
    </source>
</evidence>
<keyword evidence="1" id="KW-0472">Membrane</keyword>
<dbReference type="InterPro" id="IPR052163">
    <property type="entry name" value="DGC-Regulatory_Protein"/>
</dbReference>
<dbReference type="NCBIfam" id="TIGR00254">
    <property type="entry name" value="GGDEF"/>
    <property type="match status" value="1"/>
</dbReference>
<dbReference type="Proteomes" id="UP000324176">
    <property type="component" value="Unassembled WGS sequence"/>
</dbReference>
<dbReference type="AlphaFoldDB" id="A0A0F7KI42"/>
<feature type="transmembrane region" description="Helical" evidence="1">
    <location>
        <begin position="244"/>
        <end position="262"/>
    </location>
</feature>
<organism evidence="3 5">
    <name type="scientific">Nitrosomonas communis</name>
    <dbReference type="NCBI Taxonomy" id="44574"/>
    <lineage>
        <taxon>Bacteria</taxon>
        <taxon>Pseudomonadati</taxon>
        <taxon>Pseudomonadota</taxon>
        <taxon>Betaproteobacteria</taxon>
        <taxon>Nitrosomonadales</taxon>
        <taxon>Nitrosomonadaceae</taxon>
        <taxon>Nitrosomonas</taxon>
    </lineage>
</organism>
<dbReference type="Pfam" id="PF07695">
    <property type="entry name" value="7TMR-DISM_7TM"/>
    <property type="match status" value="1"/>
</dbReference>
<keyword evidence="1" id="KW-1133">Transmembrane helix</keyword>
<dbReference type="PATRIC" id="fig|44574.3.peg.3174"/>
<feature type="transmembrane region" description="Helical" evidence="1">
    <location>
        <begin position="367"/>
        <end position="392"/>
    </location>
</feature>
<dbReference type="InterPro" id="IPR029787">
    <property type="entry name" value="Nucleotide_cyclase"/>
</dbReference>
<dbReference type="SUPFAM" id="SSF55073">
    <property type="entry name" value="Nucleotide cyclase"/>
    <property type="match status" value="1"/>
</dbReference>
<evidence type="ECO:0000256" key="1">
    <source>
        <dbReference type="SAM" id="Phobius"/>
    </source>
</evidence>
<dbReference type="EMBL" id="CP011451">
    <property type="protein sequence ID" value="AKH38514.1"/>
    <property type="molecule type" value="Genomic_DNA"/>
</dbReference>
<dbReference type="KEGG" id="nco:AAW31_13060"/>
<dbReference type="Gene3D" id="3.30.70.270">
    <property type="match status" value="1"/>
</dbReference>
<dbReference type="FunFam" id="3.30.70.270:FF:000001">
    <property type="entry name" value="Diguanylate cyclase domain protein"/>
    <property type="match status" value="1"/>
</dbReference>
<dbReference type="Pfam" id="PF00990">
    <property type="entry name" value="GGDEF"/>
    <property type="match status" value="1"/>
</dbReference>
<dbReference type="GO" id="GO:0003824">
    <property type="term" value="F:catalytic activity"/>
    <property type="evidence" value="ECO:0007669"/>
    <property type="project" value="UniProtKB-ARBA"/>
</dbReference>
<reference evidence="4 6" key="3">
    <citation type="submission" date="2019-07" db="EMBL/GenBank/DDBJ databases">
        <title>Active sludge and wastewater microbial communities from Klosterneuburg, Austria.</title>
        <authorList>
            <person name="Wagner M."/>
        </authorList>
    </citation>
    <scope>NUCLEOTIDE SEQUENCE [LARGE SCALE GENOMIC DNA]</scope>
    <source>
        <strain evidence="4 6">Nm2</strain>
    </source>
</reference>
<dbReference type="PROSITE" id="PS50887">
    <property type="entry name" value="GGDEF"/>
    <property type="match status" value="1"/>
</dbReference>
<reference evidence="3 5" key="2">
    <citation type="journal article" date="2016" name="Genome Announc.">
        <title>Genome Sequence of Nitrosomonas communis Strain Nm2, a Mesophilic Ammonia-Oxidizing Bacterium Isolated from Mediterranean Soil.</title>
        <authorList>
            <person name="Kozlowski J.A."/>
            <person name="Kits K.D."/>
            <person name="Stein L.Y."/>
        </authorList>
    </citation>
    <scope>NUCLEOTIDE SEQUENCE [LARGE SCALE GENOMIC DNA]</scope>
    <source>
        <strain evidence="3 5">Nm2</strain>
    </source>
</reference>
<evidence type="ECO:0000313" key="5">
    <source>
        <dbReference type="Proteomes" id="UP000034156"/>
    </source>
</evidence>
<dbReference type="InterPro" id="IPR011622">
    <property type="entry name" value="7TMR_DISM_rcpt_extracell_dom2"/>
</dbReference>
<dbReference type="CDD" id="cd01949">
    <property type="entry name" value="GGDEF"/>
    <property type="match status" value="1"/>
</dbReference>
<name>A0A0F7KI42_9PROT</name>
<dbReference type="EMBL" id="VNHT01000018">
    <property type="protein sequence ID" value="TYP89254.1"/>
    <property type="molecule type" value="Genomic_DNA"/>
</dbReference>
<dbReference type="InterPro" id="IPR000160">
    <property type="entry name" value="GGDEF_dom"/>
</dbReference>
<feature type="transmembrane region" description="Helical" evidence="1">
    <location>
        <begin position="282"/>
        <end position="300"/>
    </location>
</feature>
<dbReference type="Proteomes" id="UP000034156">
    <property type="component" value="Chromosome"/>
</dbReference>
<dbReference type="PANTHER" id="PTHR46663">
    <property type="entry name" value="DIGUANYLATE CYCLASE DGCT-RELATED"/>
    <property type="match status" value="1"/>
</dbReference>
<feature type="domain" description="GGDEF" evidence="2">
    <location>
        <begin position="457"/>
        <end position="590"/>
    </location>
</feature>
<reference evidence="5" key="1">
    <citation type="submission" date="2015-05" db="EMBL/GenBank/DDBJ databases">
        <title>Draft genome of Nitrosomonas communis strain Nm2.</title>
        <authorList>
            <person name="Kozlowski J.A."/>
            <person name="Kits K.D."/>
            <person name="Stein L.Y."/>
        </authorList>
    </citation>
    <scope>NUCLEOTIDE SEQUENCE [LARGE SCALE GENOMIC DNA]</scope>
    <source>
        <strain evidence="5">Nm2</strain>
    </source>
</reference>
<protein>
    <submittedName>
        <fullName evidence="4">Diguanylate cyclase (GGDEF)-like protein</fullName>
    </submittedName>
</protein>
<proteinExistence type="predicted"/>
<feature type="transmembrane region" description="Helical" evidence="1">
    <location>
        <begin position="398"/>
        <end position="417"/>
    </location>
</feature>
<feature type="transmembrane region" description="Helical" evidence="1">
    <location>
        <begin position="312"/>
        <end position="330"/>
    </location>
</feature>